<dbReference type="PROSITE" id="PS50075">
    <property type="entry name" value="CARRIER"/>
    <property type="match status" value="1"/>
</dbReference>
<dbReference type="EMBL" id="QVQW01000055">
    <property type="protein sequence ID" value="RKU42506.1"/>
    <property type="molecule type" value="Genomic_DNA"/>
</dbReference>
<gene>
    <name evidence="5" type="ORF">DL546_002067</name>
</gene>
<sequence>MGVDSLPKKPPKPWCMRPPDHGLSSGSIRKEFSGILQAAIAGTSMPGAPPIGPQLITGLGTGGMMAQGMKNYPCWFNDTINQLQQITSLEQAVKLVTEAWIAKLAKSMVLKVEVIEASRPMSGYGVDSLLAAELRSWIQYEEQAEIGVFELLGTEATTPLARRTVEVSKAVPGGVKGVDASGG</sequence>
<keyword evidence="1" id="KW-0596">Phosphopantetheine</keyword>
<dbReference type="SUPFAM" id="SSF47336">
    <property type="entry name" value="ACP-like"/>
    <property type="match status" value="1"/>
</dbReference>
<dbReference type="InterPro" id="IPR009081">
    <property type="entry name" value="PP-bd_ACP"/>
</dbReference>
<organism evidence="5 6">
    <name type="scientific">Coniochaeta pulveracea</name>
    <dbReference type="NCBI Taxonomy" id="177199"/>
    <lineage>
        <taxon>Eukaryota</taxon>
        <taxon>Fungi</taxon>
        <taxon>Dikarya</taxon>
        <taxon>Ascomycota</taxon>
        <taxon>Pezizomycotina</taxon>
        <taxon>Sordariomycetes</taxon>
        <taxon>Sordariomycetidae</taxon>
        <taxon>Coniochaetales</taxon>
        <taxon>Coniochaetaceae</taxon>
        <taxon>Coniochaeta</taxon>
    </lineage>
</organism>
<evidence type="ECO:0000259" key="4">
    <source>
        <dbReference type="PROSITE" id="PS50075"/>
    </source>
</evidence>
<dbReference type="InterPro" id="IPR006162">
    <property type="entry name" value="Ppantetheine_attach_site"/>
</dbReference>
<dbReference type="Proteomes" id="UP000275385">
    <property type="component" value="Unassembled WGS sequence"/>
</dbReference>
<reference evidence="5 6" key="1">
    <citation type="submission" date="2018-08" db="EMBL/GenBank/DDBJ databases">
        <title>Draft genome of the lignicolous fungus Coniochaeta pulveracea.</title>
        <authorList>
            <person name="Borstlap C.J."/>
            <person name="De Witt R.N."/>
            <person name="Botha A."/>
            <person name="Volschenk H."/>
        </authorList>
    </citation>
    <scope>NUCLEOTIDE SEQUENCE [LARGE SCALE GENOMIC DNA]</scope>
    <source>
        <strain evidence="5 6">CAB683</strain>
    </source>
</reference>
<dbReference type="InterPro" id="IPR036736">
    <property type="entry name" value="ACP-like_sf"/>
</dbReference>
<protein>
    <recommendedName>
        <fullName evidence="4">Carrier domain-containing protein</fullName>
    </recommendedName>
</protein>
<evidence type="ECO:0000313" key="5">
    <source>
        <dbReference type="EMBL" id="RKU42506.1"/>
    </source>
</evidence>
<dbReference type="AlphaFoldDB" id="A0A420Y3N9"/>
<keyword evidence="2" id="KW-0597">Phosphoprotein</keyword>
<accession>A0A420Y3N9</accession>
<dbReference type="STRING" id="177199.A0A420Y3N9"/>
<evidence type="ECO:0000256" key="1">
    <source>
        <dbReference type="ARBA" id="ARBA00022450"/>
    </source>
</evidence>
<keyword evidence="6" id="KW-1185">Reference proteome</keyword>
<evidence type="ECO:0000313" key="6">
    <source>
        <dbReference type="Proteomes" id="UP000275385"/>
    </source>
</evidence>
<dbReference type="OrthoDB" id="329835at2759"/>
<name>A0A420Y3N9_9PEZI</name>
<proteinExistence type="predicted"/>
<feature type="region of interest" description="Disordered" evidence="3">
    <location>
        <begin position="1"/>
        <end position="23"/>
    </location>
</feature>
<evidence type="ECO:0000256" key="3">
    <source>
        <dbReference type="SAM" id="MobiDB-lite"/>
    </source>
</evidence>
<evidence type="ECO:0000256" key="2">
    <source>
        <dbReference type="ARBA" id="ARBA00022553"/>
    </source>
</evidence>
<feature type="domain" description="Carrier" evidence="4">
    <location>
        <begin position="87"/>
        <end position="170"/>
    </location>
</feature>
<comment type="caution">
    <text evidence="5">The sequence shown here is derived from an EMBL/GenBank/DDBJ whole genome shotgun (WGS) entry which is preliminary data.</text>
</comment>
<dbReference type="PROSITE" id="PS00012">
    <property type="entry name" value="PHOSPHOPANTETHEINE"/>
    <property type="match status" value="1"/>
</dbReference>